<dbReference type="InterPro" id="IPR036005">
    <property type="entry name" value="Creatinase/aminopeptidase-like"/>
</dbReference>
<dbReference type="PANTHER" id="PTHR43226">
    <property type="entry name" value="XAA-PRO AMINOPEPTIDASE 3"/>
    <property type="match status" value="1"/>
</dbReference>
<evidence type="ECO:0000256" key="2">
    <source>
        <dbReference type="ARBA" id="ARBA00008766"/>
    </source>
</evidence>
<dbReference type="PANTHER" id="PTHR43226:SF1">
    <property type="entry name" value="XAA-PRO DIPEPTIDASE"/>
    <property type="match status" value="1"/>
</dbReference>
<keyword evidence="9" id="KW-1185">Reference proteome</keyword>
<keyword evidence="3 6" id="KW-0479">Metal-binding</keyword>
<dbReference type="Gene3D" id="3.40.350.10">
    <property type="entry name" value="Creatinase/prolidase N-terminal domain"/>
    <property type="match status" value="1"/>
</dbReference>
<dbReference type="Pfam" id="PF00557">
    <property type="entry name" value="Peptidase_M24"/>
    <property type="match status" value="1"/>
</dbReference>
<feature type="domain" description="Aminopeptidase P N-terminal" evidence="7">
    <location>
        <begin position="12"/>
        <end position="148"/>
    </location>
</feature>
<evidence type="ECO:0000313" key="9">
    <source>
        <dbReference type="Proteomes" id="UP000193560"/>
    </source>
</evidence>
<dbReference type="GO" id="GO:0030145">
    <property type="term" value="F:manganese ion binding"/>
    <property type="evidence" value="ECO:0007669"/>
    <property type="project" value="InterPro"/>
</dbReference>
<dbReference type="OrthoDB" id="10261878at2759"/>
<gene>
    <name evidence="8" type="ORF">BCR42DRAFT_380712</name>
</gene>
<dbReference type="CDD" id="cd01087">
    <property type="entry name" value="Prolidase"/>
    <property type="match status" value="1"/>
</dbReference>
<dbReference type="InterPro" id="IPR007865">
    <property type="entry name" value="Aminopep_P_N"/>
</dbReference>
<dbReference type="SUPFAM" id="SSF53092">
    <property type="entry name" value="Creatinase/prolidase N-terminal domain"/>
    <property type="match status" value="1"/>
</dbReference>
<comment type="cofactor">
    <cofactor evidence="1">
        <name>Mn(2+)</name>
        <dbReference type="ChEBI" id="CHEBI:29035"/>
    </cofactor>
</comment>
<keyword evidence="5" id="KW-0464">Manganese</keyword>
<proteinExistence type="inferred from homology"/>
<evidence type="ECO:0000256" key="1">
    <source>
        <dbReference type="ARBA" id="ARBA00001936"/>
    </source>
</evidence>
<evidence type="ECO:0000256" key="3">
    <source>
        <dbReference type="ARBA" id="ARBA00022723"/>
    </source>
</evidence>
<dbReference type="InterPro" id="IPR029149">
    <property type="entry name" value="Creatin/AminoP/Spt16_N"/>
</dbReference>
<organism evidence="8 9">
    <name type="scientific">Absidia repens</name>
    <dbReference type="NCBI Taxonomy" id="90262"/>
    <lineage>
        <taxon>Eukaryota</taxon>
        <taxon>Fungi</taxon>
        <taxon>Fungi incertae sedis</taxon>
        <taxon>Mucoromycota</taxon>
        <taxon>Mucoromycotina</taxon>
        <taxon>Mucoromycetes</taxon>
        <taxon>Mucorales</taxon>
        <taxon>Cunninghamellaceae</taxon>
        <taxon>Absidia</taxon>
    </lineage>
</organism>
<dbReference type="SUPFAM" id="SSF55920">
    <property type="entry name" value="Creatinase/aminopeptidase"/>
    <property type="match status" value="1"/>
</dbReference>
<dbReference type="Proteomes" id="UP000193560">
    <property type="component" value="Unassembled WGS sequence"/>
</dbReference>
<dbReference type="SMART" id="SM01011">
    <property type="entry name" value="AMP_N"/>
    <property type="match status" value="1"/>
</dbReference>
<dbReference type="Gene3D" id="3.90.230.10">
    <property type="entry name" value="Creatinase/methionine aminopeptidase superfamily"/>
    <property type="match status" value="1"/>
</dbReference>
<accession>A0A1X2I6G4</accession>
<dbReference type="InterPro" id="IPR000994">
    <property type="entry name" value="Pept_M24"/>
</dbReference>
<dbReference type="PROSITE" id="PS00491">
    <property type="entry name" value="PROLINE_PEPTIDASE"/>
    <property type="match status" value="1"/>
</dbReference>
<dbReference type="GO" id="GO:0006508">
    <property type="term" value="P:proteolysis"/>
    <property type="evidence" value="ECO:0007669"/>
    <property type="project" value="TreeGrafter"/>
</dbReference>
<dbReference type="STRING" id="90262.A0A1X2I6G4"/>
<evidence type="ECO:0000256" key="5">
    <source>
        <dbReference type="ARBA" id="ARBA00023211"/>
    </source>
</evidence>
<keyword evidence="4" id="KW-0378">Hydrolase</keyword>
<sequence>MPPHTTTPIRPYQKLPTKQNCQRVCKGLLQSRPEEKNGFIYHRGAVYANRHDTDIEMDYRQESYFFYLTGVEDPGYHVLVQVNTAKVFLITPSIDNTECLWKCPPAAPNKLLRLYDVDSVLDEQDLDGLLYAMNPSTIYTLDTTDTSAILPLFKSRLSATTATNTTTTTTADNSSGSLLRQVLDECRLIKSSWEIKVLRQVAQASCQAHIALIRDAHPHQPEAELVALFHWICSRHGLSRQAYVPIVVSGKRTAVLHETRHNHCLPWNDPHAMVLVDAGGERLCYATDITRCFPVSGVFSMESRTIYEIVLKMQETVLANLKSGVMWADMEKLAIRILCQELCRIGILTGDEEELLELNIPTTFYFHGLGHSVGLDVHDVGGRKTLDDRDAEDDEERLSTFLIDRPLEANMVLTVEPGVYFNDAWIATWTECPGYEHYFNMDRVRQYSVVGGIRIEDTVVITDAGHENLTTAPKTVQDIERIMASGAAAGAISADNHDDGWIAN</sequence>
<comment type="caution">
    <text evidence="8">The sequence shown here is derived from an EMBL/GenBank/DDBJ whole genome shotgun (WGS) entry which is preliminary data.</text>
</comment>
<evidence type="ECO:0000256" key="6">
    <source>
        <dbReference type="RuleBase" id="RU000590"/>
    </source>
</evidence>
<dbReference type="EMBL" id="MCGE01000024">
    <property type="protein sequence ID" value="ORZ10440.1"/>
    <property type="molecule type" value="Genomic_DNA"/>
</dbReference>
<evidence type="ECO:0000259" key="7">
    <source>
        <dbReference type="SMART" id="SM01011"/>
    </source>
</evidence>
<reference evidence="8 9" key="1">
    <citation type="submission" date="2016-07" db="EMBL/GenBank/DDBJ databases">
        <title>Pervasive Adenine N6-methylation of Active Genes in Fungi.</title>
        <authorList>
            <consortium name="DOE Joint Genome Institute"/>
            <person name="Mondo S.J."/>
            <person name="Dannebaum R.O."/>
            <person name="Kuo R.C."/>
            <person name="Labutti K."/>
            <person name="Haridas S."/>
            <person name="Kuo A."/>
            <person name="Salamov A."/>
            <person name="Ahrendt S.R."/>
            <person name="Lipzen A."/>
            <person name="Sullivan W."/>
            <person name="Andreopoulos W.B."/>
            <person name="Clum A."/>
            <person name="Lindquist E."/>
            <person name="Daum C."/>
            <person name="Ramamoorthy G.K."/>
            <person name="Gryganskyi A."/>
            <person name="Culley D."/>
            <person name="Magnuson J.K."/>
            <person name="James T.Y."/>
            <person name="O'Malley M.A."/>
            <person name="Stajich J.E."/>
            <person name="Spatafora J.W."/>
            <person name="Visel A."/>
            <person name="Grigoriev I.V."/>
        </authorList>
    </citation>
    <scope>NUCLEOTIDE SEQUENCE [LARGE SCALE GENOMIC DNA]</scope>
    <source>
        <strain evidence="8 9">NRRL 1336</strain>
    </source>
</reference>
<dbReference type="AlphaFoldDB" id="A0A1X2I6G4"/>
<dbReference type="InterPro" id="IPR052433">
    <property type="entry name" value="X-Pro_dipept-like"/>
</dbReference>
<dbReference type="Pfam" id="PF05195">
    <property type="entry name" value="AMP_N"/>
    <property type="match status" value="1"/>
</dbReference>
<dbReference type="GO" id="GO:0070006">
    <property type="term" value="F:metalloaminopeptidase activity"/>
    <property type="evidence" value="ECO:0007669"/>
    <property type="project" value="InterPro"/>
</dbReference>
<comment type="similarity">
    <text evidence="2 6">Belongs to the peptidase M24B family.</text>
</comment>
<evidence type="ECO:0000313" key="8">
    <source>
        <dbReference type="EMBL" id="ORZ10440.1"/>
    </source>
</evidence>
<protein>
    <submittedName>
        <fullName evidence="8">Peptidase M24, structural domain-containing protein</fullName>
    </submittedName>
</protein>
<dbReference type="InterPro" id="IPR001131">
    <property type="entry name" value="Peptidase_M24B_aminopep-P_CS"/>
</dbReference>
<name>A0A1X2I6G4_9FUNG</name>
<evidence type="ECO:0000256" key="4">
    <source>
        <dbReference type="ARBA" id="ARBA00022801"/>
    </source>
</evidence>